<name>A0A194UUS8_CYTMA</name>
<sequence>MVIWRLVDRQELEDIASMVPGSNPDTLEAAVRDYEYIRWGGEDGLVQESADKILAEQKCRQDASHSLPDSVGIWLQNETHASEHRPWLNNVSTAIKRTLIDRTMNTFENPNNLGIQFYRIQNDEEEFMNQRFIDEVAAWWRRRNKLDSERLSVPTLPDSKIPWEFVEYVPLYSTTTLNARLDKLKSNIDSTVDRLQTWVPRNHDLILQGREPEDAEAHEEFFRQTLDFIHELLAFDPGLGESRMKDIAQWFSFIVVEPWAGLREFEHLAGYPAMRNVSAVHNSLLRANLADTVTWSRKVGFIPGESFWRLDGYAGGNNPLIFKGPGFRPSNPTASDAHAGAVARWMDFYKLYLMYLADAEARENHTAISQADCAEHVREGRMADGCVVCGSEWTALTAPFNYPISFRPCGERHAVCMGCFKHITLQPANLNGRKCPMCRQDIQYSLRGINYRSDLGLELNLPSLARVRL</sequence>
<dbReference type="PROSITE" id="PS50089">
    <property type="entry name" value="ZF_RING_2"/>
    <property type="match status" value="1"/>
</dbReference>
<evidence type="ECO:0000256" key="1">
    <source>
        <dbReference type="PROSITE-ProRule" id="PRU00175"/>
    </source>
</evidence>
<reference evidence="4" key="1">
    <citation type="submission" date="2014-12" db="EMBL/GenBank/DDBJ databases">
        <title>Genome Sequence of Valsa Canker Pathogens Uncovers a Specific Adaption of Colonization on Woody Bark.</title>
        <authorList>
            <person name="Yin Z."/>
            <person name="Liu H."/>
            <person name="Gao X."/>
            <person name="Li Z."/>
            <person name="Song N."/>
            <person name="Ke X."/>
            <person name="Dai Q."/>
            <person name="Wu Y."/>
            <person name="Sun Y."/>
            <person name="Xu J.-R."/>
            <person name="Kang Z.K."/>
            <person name="Wang L."/>
            <person name="Huang L."/>
        </authorList>
    </citation>
    <scope>NUCLEOTIDE SEQUENCE [LARGE SCALE GENOMIC DNA]</scope>
    <source>
        <strain evidence="4">SXYL134</strain>
    </source>
</reference>
<dbReference type="SUPFAM" id="SSF57850">
    <property type="entry name" value="RING/U-box"/>
    <property type="match status" value="1"/>
</dbReference>
<dbReference type="InterPro" id="IPR013083">
    <property type="entry name" value="Znf_RING/FYVE/PHD"/>
</dbReference>
<dbReference type="InterPro" id="IPR001841">
    <property type="entry name" value="Znf_RING"/>
</dbReference>
<dbReference type="OrthoDB" id="5213076at2759"/>
<dbReference type="EMBL" id="KN714680">
    <property type="protein sequence ID" value="KUI55467.1"/>
    <property type="molecule type" value="Genomic_DNA"/>
</dbReference>
<gene>
    <name evidence="3" type="ORF">VP1G_02754</name>
</gene>
<proteinExistence type="predicted"/>
<evidence type="ECO:0000313" key="3">
    <source>
        <dbReference type="EMBL" id="KUI55467.1"/>
    </source>
</evidence>
<dbReference type="STRING" id="694573.A0A194UUS8"/>
<dbReference type="Proteomes" id="UP000078576">
    <property type="component" value="Unassembled WGS sequence"/>
</dbReference>
<evidence type="ECO:0000313" key="4">
    <source>
        <dbReference type="Proteomes" id="UP000078576"/>
    </source>
</evidence>
<dbReference type="GO" id="GO:0008270">
    <property type="term" value="F:zinc ion binding"/>
    <property type="evidence" value="ECO:0007669"/>
    <property type="project" value="UniProtKB-KW"/>
</dbReference>
<keyword evidence="4" id="KW-1185">Reference proteome</keyword>
<evidence type="ECO:0000259" key="2">
    <source>
        <dbReference type="PROSITE" id="PS50089"/>
    </source>
</evidence>
<protein>
    <recommendedName>
        <fullName evidence="2">RING-type domain-containing protein</fullName>
    </recommendedName>
</protein>
<keyword evidence="1" id="KW-0863">Zinc-finger</keyword>
<keyword evidence="1" id="KW-0479">Metal-binding</keyword>
<keyword evidence="1" id="KW-0862">Zinc</keyword>
<feature type="domain" description="RING-type" evidence="2">
    <location>
        <begin position="386"/>
        <end position="439"/>
    </location>
</feature>
<organism evidence="3 4">
    <name type="scientific">Cytospora mali</name>
    <name type="common">Apple Valsa canker fungus</name>
    <name type="synonym">Valsa mali</name>
    <dbReference type="NCBI Taxonomy" id="578113"/>
    <lineage>
        <taxon>Eukaryota</taxon>
        <taxon>Fungi</taxon>
        <taxon>Dikarya</taxon>
        <taxon>Ascomycota</taxon>
        <taxon>Pezizomycotina</taxon>
        <taxon>Sordariomycetes</taxon>
        <taxon>Sordariomycetidae</taxon>
        <taxon>Diaporthales</taxon>
        <taxon>Cytosporaceae</taxon>
        <taxon>Cytospora</taxon>
    </lineage>
</organism>
<accession>A0A194UUS8</accession>
<dbReference type="AlphaFoldDB" id="A0A194UUS8"/>
<dbReference type="Gene3D" id="3.30.40.10">
    <property type="entry name" value="Zinc/RING finger domain, C3HC4 (zinc finger)"/>
    <property type="match status" value="1"/>
</dbReference>